<dbReference type="RefSeq" id="WP_163461213.1">
    <property type="nucleotide sequence ID" value="NZ_JAAAMG010000002.1"/>
</dbReference>
<dbReference type="EMBL" id="JAAAMG010000002">
    <property type="protein sequence ID" value="NDW03598.1"/>
    <property type="molecule type" value="Genomic_DNA"/>
</dbReference>
<feature type="transmembrane region" description="Helical" evidence="1">
    <location>
        <begin position="78"/>
        <end position="111"/>
    </location>
</feature>
<proteinExistence type="predicted"/>
<evidence type="ECO:0000313" key="3">
    <source>
        <dbReference type="Proteomes" id="UP000469011"/>
    </source>
</evidence>
<dbReference type="AlphaFoldDB" id="A0A6N9T3P5"/>
<keyword evidence="1" id="KW-1133">Transmembrane helix</keyword>
<protein>
    <recommendedName>
        <fullName evidence="4">DUF4064 domain-containing protein</fullName>
    </recommendedName>
</protein>
<feature type="transmembrane region" description="Helical" evidence="1">
    <location>
        <begin position="12"/>
        <end position="32"/>
    </location>
</feature>
<dbReference type="Proteomes" id="UP000469011">
    <property type="component" value="Unassembled WGS sequence"/>
</dbReference>
<evidence type="ECO:0000313" key="2">
    <source>
        <dbReference type="EMBL" id="NDW03598.1"/>
    </source>
</evidence>
<organism evidence="2 3">
    <name type="scientific">Jiella pacifica</name>
    <dbReference type="NCBI Taxonomy" id="2696469"/>
    <lineage>
        <taxon>Bacteria</taxon>
        <taxon>Pseudomonadati</taxon>
        <taxon>Pseudomonadota</taxon>
        <taxon>Alphaproteobacteria</taxon>
        <taxon>Hyphomicrobiales</taxon>
        <taxon>Aurantimonadaceae</taxon>
        <taxon>Jiella</taxon>
    </lineage>
</organism>
<evidence type="ECO:0008006" key="4">
    <source>
        <dbReference type="Google" id="ProtNLM"/>
    </source>
</evidence>
<evidence type="ECO:0000256" key="1">
    <source>
        <dbReference type="SAM" id="Phobius"/>
    </source>
</evidence>
<name>A0A6N9T3P5_9HYPH</name>
<keyword evidence="1" id="KW-0812">Transmembrane</keyword>
<keyword evidence="1" id="KW-0472">Membrane</keyword>
<comment type="caution">
    <text evidence="2">The sequence shown here is derived from an EMBL/GenBank/DDBJ whole genome shotgun (WGS) entry which is preliminary data.</text>
</comment>
<reference evidence="2 3" key="1">
    <citation type="submission" date="2020-01" db="EMBL/GenBank/DDBJ databases">
        <title>Jiella pacifica sp. nov.</title>
        <authorList>
            <person name="Xue Z."/>
            <person name="Zhu S."/>
            <person name="Chen J."/>
            <person name="Yang J."/>
        </authorList>
    </citation>
    <scope>NUCLEOTIDE SEQUENCE [LARGE SCALE GENOMIC DNA]</scope>
    <source>
        <strain evidence="2 3">40Bstr34</strain>
    </source>
</reference>
<keyword evidence="3" id="KW-1185">Reference proteome</keyword>
<sequence length="121" mass="12143">MSEISEPRTAGGAWLVVAAAGVAAVVAFVNLVNSGNGIAWSFGAWLVLGSSLLVALGGALLALHLVLSKGLRGLMAVLVLLGIVGTGVAAYFLTAWILLVAMGVALVGWLIHVAADPSPLD</sequence>
<accession>A0A6N9T3P5</accession>
<feature type="transmembrane region" description="Helical" evidence="1">
    <location>
        <begin position="38"/>
        <end position="66"/>
    </location>
</feature>
<gene>
    <name evidence="2" type="ORF">GTK09_04090</name>
</gene>